<proteinExistence type="predicted"/>
<feature type="signal peptide" evidence="1">
    <location>
        <begin position="1"/>
        <end position="26"/>
    </location>
</feature>
<organism evidence="2 3">
    <name type="scientific">Planctomyces bekefii</name>
    <dbReference type="NCBI Taxonomy" id="1653850"/>
    <lineage>
        <taxon>Bacteria</taxon>
        <taxon>Pseudomonadati</taxon>
        <taxon>Planctomycetota</taxon>
        <taxon>Planctomycetia</taxon>
        <taxon>Planctomycetales</taxon>
        <taxon>Planctomycetaceae</taxon>
        <taxon>Planctomyces</taxon>
    </lineage>
</organism>
<feature type="non-terminal residue" evidence="2">
    <location>
        <position position="83"/>
    </location>
</feature>
<dbReference type="AlphaFoldDB" id="A0A5C6LZB3"/>
<name>A0A5C6LZB3_9PLAN</name>
<keyword evidence="3" id="KW-1185">Reference proteome</keyword>
<reference evidence="2 3" key="2">
    <citation type="submission" date="2019-08" db="EMBL/GenBank/DDBJ databases">
        <authorList>
            <person name="Henke P."/>
        </authorList>
    </citation>
    <scope>NUCLEOTIDE SEQUENCE [LARGE SCALE GENOMIC DNA]</scope>
    <source>
        <strain evidence="2">Phe10_nw2017</strain>
    </source>
</reference>
<gene>
    <name evidence="2" type="ORF">E3A20_30250</name>
</gene>
<sequence>MMRISFVTTAVITAMGVANLMWPAHASAGILLDNWTSPVNVTTSNTATFQPTSQFVANIYDAPSLSPDPAVFGIVSRKATVSQ</sequence>
<evidence type="ECO:0000256" key="1">
    <source>
        <dbReference type="SAM" id="SignalP"/>
    </source>
</evidence>
<keyword evidence="1" id="KW-0732">Signal</keyword>
<evidence type="ECO:0000313" key="3">
    <source>
        <dbReference type="Proteomes" id="UP000321083"/>
    </source>
</evidence>
<dbReference type="Proteomes" id="UP000321083">
    <property type="component" value="Unassembled WGS sequence"/>
</dbReference>
<reference evidence="2 3" key="1">
    <citation type="submission" date="2019-08" db="EMBL/GenBank/DDBJ databases">
        <title>100 year-old enigma solved: identification of Planctomyces bekefii, the type genus and species of the phylum Planctomycetes.</title>
        <authorList>
            <person name="Svetlana D.N."/>
            <person name="Overmann J."/>
        </authorList>
    </citation>
    <scope>NUCLEOTIDE SEQUENCE [LARGE SCALE GENOMIC DNA]</scope>
    <source>
        <strain evidence="2">Phe10_nw2017</strain>
    </source>
</reference>
<feature type="chain" id="PRO_5022847776" evidence="1">
    <location>
        <begin position="27"/>
        <end position="83"/>
    </location>
</feature>
<evidence type="ECO:0000313" key="2">
    <source>
        <dbReference type="EMBL" id="TWW07846.1"/>
    </source>
</evidence>
<comment type="caution">
    <text evidence="2">The sequence shown here is derived from an EMBL/GenBank/DDBJ whole genome shotgun (WGS) entry which is preliminary data.</text>
</comment>
<protein>
    <submittedName>
        <fullName evidence="2">Uncharacterized protein</fullName>
    </submittedName>
</protein>
<accession>A0A5C6LZB3</accession>
<dbReference type="EMBL" id="SRHE01000985">
    <property type="protein sequence ID" value="TWW07846.1"/>
    <property type="molecule type" value="Genomic_DNA"/>
</dbReference>